<evidence type="ECO:0000313" key="3">
    <source>
        <dbReference type="EMBL" id="QBR93978.1"/>
    </source>
</evidence>
<name>A0A4P7GP20_9ACTN</name>
<dbReference type="InterPro" id="IPR029058">
    <property type="entry name" value="AB_hydrolase_fold"/>
</dbReference>
<dbReference type="PANTHER" id="PTHR43798:SF31">
    <property type="entry name" value="AB HYDROLASE SUPERFAMILY PROTEIN YCLE"/>
    <property type="match status" value="1"/>
</dbReference>
<feature type="domain" description="AB hydrolase-1" evidence="2">
    <location>
        <begin position="41"/>
        <end position="289"/>
    </location>
</feature>
<dbReference type="GO" id="GO:0016020">
    <property type="term" value="C:membrane"/>
    <property type="evidence" value="ECO:0007669"/>
    <property type="project" value="TreeGrafter"/>
</dbReference>
<dbReference type="KEGG" id="noy:EXE57_18095"/>
<dbReference type="InterPro" id="IPR050266">
    <property type="entry name" value="AB_hydrolase_sf"/>
</dbReference>
<dbReference type="Gene3D" id="3.40.50.1820">
    <property type="entry name" value="alpha/beta hydrolase"/>
    <property type="match status" value="1"/>
</dbReference>
<gene>
    <name evidence="3" type="ORF">EXE57_18095</name>
</gene>
<proteinExistence type="predicted"/>
<keyword evidence="1 3" id="KW-0378">Hydrolase</keyword>
<reference evidence="3 4" key="1">
    <citation type="submission" date="2019-03" db="EMBL/GenBank/DDBJ databases">
        <title>Three New Species of Nocardioides, Nocardioides euryhalodurans sp. nov., Nocardioides seonyuensis sp. nov. and Nocardioides eburneoflavus sp. nov., Iolated from Soil.</title>
        <authorList>
            <person name="Roh S.G."/>
            <person name="Lee C."/>
            <person name="Kim M.-K."/>
            <person name="Kim S.B."/>
        </authorList>
    </citation>
    <scope>NUCLEOTIDE SEQUENCE [LARGE SCALE GENOMIC DNA]</scope>
    <source>
        <strain evidence="3 4">MMS17-SY117</strain>
    </source>
</reference>
<evidence type="ECO:0000256" key="1">
    <source>
        <dbReference type="ARBA" id="ARBA00022801"/>
    </source>
</evidence>
<dbReference type="PANTHER" id="PTHR43798">
    <property type="entry name" value="MONOACYLGLYCEROL LIPASE"/>
    <property type="match status" value="1"/>
</dbReference>
<dbReference type="Pfam" id="PF00561">
    <property type="entry name" value="Abhydrolase_1"/>
    <property type="match status" value="1"/>
</dbReference>
<dbReference type="Proteomes" id="UP000294894">
    <property type="component" value="Chromosome"/>
</dbReference>
<organism evidence="3 4">
    <name type="scientific">Nocardioides euryhalodurans</name>
    <dbReference type="NCBI Taxonomy" id="2518370"/>
    <lineage>
        <taxon>Bacteria</taxon>
        <taxon>Bacillati</taxon>
        <taxon>Actinomycetota</taxon>
        <taxon>Actinomycetes</taxon>
        <taxon>Propionibacteriales</taxon>
        <taxon>Nocardioidaceae</taxon>
        <taxon>Nocardioides</taxon>
    </lineage>
</organism>
<dbReference type="AlphaFoldDB" id="A0A4P7GP20"/>
<sequence length="304" mass="32826">MSSPATETAPDARLAFGDVLSDDGTRLRVWTNDPDGTLPGPTVVLCNGLGTSPWTWPALLEPDCGVRVVSWNHRGTGGSARPRDPQRVGIDDFVDDALSVMDHFGVERAVLAGWSMGVNTMFELATLHPERVAGLFAVAGVPGGTFGTMLAPFHLPQAVAHTLTVNASRALKYGGRALTPVARRLPVGRRSIAVLGHTGFMFPMPDQELAAKAVREFLQTPVDWYFHLALRTAEHPRVRLSRITVPVTLVAGRWDVLSGSRAMATAADRLADASYVELQGSHFVQMERPGEVHDLLLELLARVG</sequence>
<evidence type="ECO:0000313" key="4">
    <source>
        <dbReference type="Proteomes" id="UP000294894"/>
    </source>
</evidence>
<dbReference type="InterPro" id="IPR000073">
    <property type="entry name" value="AB_hydrolase_1"/>
</dbReference>
<dbReference type="GO" id="GO:0016787">
    <property type="term" value="F:hydrolase activity"/>
    <property type="evidence" value="ECO:0007669"/>
    <property type="project" value="UniProtKB-KW"/>
</dbReference>
<evidence type="ECO:0000259" key="2">
    <source>
        <dbReference type="Pfam" id="PF00561"/>
    </source>
</evidence>
<protein>
    <submittedName>
        <fullName evidence="3">Alpha/beta hydrolase</fullName>
    </submittedName>
</protein>
<dbReference type="SUPFAM" id="SSF53474">
    <property type="entry name" value="alpha/beta-Hydrolases"/>
    <property type="match status" value="1"/>
</dbReference>
<dbReference type="InterPro" id="IPR000639">
    <property type="entry name" value="Epox_hydrolase-like"/>
</dbReference>
<dbReference type="OrthoDB" id="5172953at2"/>
<dbReference type="RefSeq" id="WP_135079938.1">
    <property type="nucleotide sequence ID" value="NZ_CP038267.1"/>
</dbReference>
<accession>A0A4P7GP20</accession>
<dbReference type="PRINTS" id="PR00412">
    <property type="entry name" value="EPOXHYDRLASE"/>
</dbReference>
<keyword evidence="4" id="KW-1185">Reference proteome</keyword>
<dbReference type="EMBL" id="CP038267">
    <property type="protein sequence ID" value="QBR93978.1"/>
    <property type="molecule type" value="Genomic_DNA"/>
</dbReference>